<dbReference type="KEGG" id="bfk:QN062_00170"/>
<feature type="compositionally biased region" description="Gly residues" evidence="1">
    <location>
        <begin position="169"/>
        <end position="178"/>
    </location>
</feature>
<organism evidence="2">
    <name type="scientific">Bifidobacterium fermentum</name>
    <dbReference type="NCBI Taxonomy" id="3059035"/>
    <lineage>
        <taxon>Bacteria</taxon>
        <taxon>Bacillati</taxon>
        <taxon>Actinomycetota</taxon>
        <taxon>Actinomycetes</taxon>
        <taxon>Bifidobacteriales</taxon>
        <taxon>Bifidobacteriaceae</taxon>
        <taxon>Bifidobacterium</taxon>
    </lineage>
</organism>
<dbReference type="RefSeq" id="WP_369341638.1">
    <property type="nucleotide sequence ID" value="NZ_CP129683.1"/>
</dbReference>
<name>A0AB39UPM8_9BIFI</name>
<gene>
    <name evidence="2" type="ORF">QN062_00170</name>
</gene>
<feature type="compositionally biased region" description="Polar residues" evidence="1">
    <location>
        <begin position="23"/>
        <end position="36"/>
    </location>
</feature>
<feature type="compositionally biased region" description="Basic and acidic residues" evidence="1">
    <location>
        <begin position="10"/>
        <end position="22"/>
    </location>
</feature>
<feature type="compositionally biased region" description="Low complexity" evidence="1">
    <location>
        <begin position="179"/>
        <end position="207"/>
    </location>
</feature>
<dbReference type="EMBL" id="CP129683">
    <property type="protein sequence ID" value="XDS50674.1"/>
    <property type="molecule type" value="Genomic_DNA"/>
</dbReference>
<sequence>MIDPSTNDGASDRDDERSDKSDCGSQGTPDSTSEHASGSGMKPQKGHGSSENDGVAAENDGVAENDGAQGMRSGQDKARNKARDDAEESVSQHDGGLSDKANDTSVDALSDEEIDAAFASFEEDFSKGSDADLTFPNDDSMHPAGTHRGGHPGDDAALNGSVRDSSDSGDGGGQGGAGNSNDGAGAAGAADAGAASANGSDNVSGSSPDGLSDDELDLDADFQNELEGLIGDRVKIAVIITRISSAELLAAFCQISDISARCIDSSEGAVAVLNTHDADGPQNAAQDLTDVVSGLSVVLAVNKANKLEAKLWMRGQSGEEFAPPILFASSAPFVEDLMIGTVSVDSLKNNGITVVNSDDLDHDRAMGIIARHMRLGPDSSSDETGE</sequence>
<dbReference type="AlphaFoldDB" id="A0AB39UPM8"/>
<evidence type="ECO:0000313" key="2">
    <source>
        <dbReference type="EMBL" id="XDS50674.1"/>
    </source>
</evidence>
<accession>A0AB39UPM8</accession>
<evidence type="ECO:0000256" key="1">
    <source>
        <dbReference type="SAM" id="MobiDB-lite"/>
    </source>
</evidence>
<feature type="region of interest" description="Disordered" evidence="1">
    <location>
        <begin position="127"/>
        <end position="216"/>
    </location>
</feature>
<feature type="compositionally biased region" description="Basic and acidic residues" evidence="1">
    <location>
        <begin position="74"/>
        <end position="84"/>
    </location>
</feature>
<feature type="region of interest" description="Disordered" evidence="1">
    <location>
        <begin position="1"/>
        <end position="109"/>
    </location>
</feature>
<protein>
    <submittedName>
        <fullName evidence="2">Uncharacterized protein</fullName>
    </submittedName>
</protein>
<reference evidence="2" key="1">
    <citation type="submission" date="2023-07" db="EMBL/GenBank/DDBJ databases">
        <title>Bifidobacterium aquikefiriaerophilum sp. nov. and Bifidobacterium eccum sp. nov., isolated from water kefir.</title>
        <authorList>
            <person name="Breselge S."/>
            <person name="Bellassi P."/>
            <person name="Barcenilla C."/>
            <person name="Alvarez-Ordonez A."/>
            <person name="Morelli L."/>
            <person name="Cotter P.D."/>
        </authorList>
    </citation>
    <scope>NUCLEOTIDE SEQUENCE</scope>
    <source>
        <strain evidence="2">WK012_4_13</strain>
    </source>
</reference>
<proteinExistence type="predicted"/>